<dbReference type="PANTHER" id="PTHR16026:SF0">
    <property type="entry name" value="CARTILAGE ACIDIC PROTEIN 1"/>
    <property type="match status" value="1"/>
</dbReference>
<dbReference type="EMBL" id="QGDJ01000004">
    <property type="protein sequence ID" value="PWJ19405.1"/>
    <property type="molecule type" value="Genomic_DNA"/>
</dbReference>
<name>A0A2Y9AUA3_9RHOB</name>
<dbReference type="Proteomes" id="UP000245839">
    <property type="component" value="Unassembled WGS sequence"/>
</dbReference>
<feature type="chain" id="PRO_5033776241" evidence="2">
    <location>
        <begin position="21"/>
        <end position="503"/>
    </location>
</feature>
<proteinExistence type="predicted"/>
<dbReference type="Gene3D" id="2.130.10.130">
    <property type="entry name" value="Integrin alpha, N-terminal"/>
    <property type="match status" value="1"/>
</dbReference>
<dbReference type="Pfam" id="PF07593">
    <property type="entry name" value="UnbV_ASPIC"/>
    <property type="match status" value="1"/>
</dbReference>
<evidence type="ECO:0000259" key="3">
    <source>
        <dbReference type="Pfam" id="PF07593"/>
    </source>
</evidence>
<evidence type="ECO:0000256" key="1">
    <source>
        <dbReference type="ARBA" id="ARBA00022729"/>
    </source>
</evidence>
<dbReference type="InterPro" id="IPR011519">
    <property type="entry name" value="UnbV_ASPIC"/>
</dbReference>
<keyword evidence="1 2" id="KW-0732">Signal</keyword>
<dbReference type="InterPro" id="IPR027039">
    <property type="entry name" value="Crtac1"/>
</dbReference>
<reference evidence="4 6" key="2">
    <citation type="submission" date="2018-03" db="EMBL/GenBank/DDBJ databases">
        <title>Genomic Encyclopedia of Archaeal and Bacterial Type Strains, Phase II (KMG-II): from individual species to whole genera.</title>
        <authorList>
            <person name="Goeker M."/>
        </authorList>
    </citation>
    <scope>NUCLEOTIDE SEQUENCE [LARGE SCALE GENOMIC DNA]</scope>
    <source>
        <strain evidence="4 6">DSM 25227</strain>
    </source>
</reference>
<evidence type="ECO:0000313" key="5">
    <source>
        <dbReference type="EMBL" id="SSA46067.1"/>
    </source>
</evidence>
<evidence type="ECO:0000256" key="2">
    <source>
        <dbReference type="SAM" id="SignalP"/>
    </source>
</evidence>
<dbReference type="RefSeq" id="WP_109564489.1">
    <property type="nucleotide sequence ID" value="NZ_QGDJ01000004.1"/>
</dbReference>
<dbReference type="Proteomes" id="UP000251571">
    <property type="component" value="Unassembled WGS sequence"/>
</dbReference>
<evidence type="ECO:0000313" key="4">
    <source>
        <dbReference type="EMBL" id="PWJ19405.1"/>
    </source>
</evidence>
<dbReference type="EMBL" id="UETC01000004">
    <property type="protein sequence ID" value="SSA46067.1"/>
    <property type="molecule type" value="Genomic_DNA"/>
</dbReference>
<feature type="signal peptide" evidence="2">
    <location>
        <begin position="1"/>
        <end position="20"/>
    </location>
</feature>
<protein>
    <submittedName>
        <fullName evidence="5">Repeat domain-containing protein</fullName>
    </submittedName>
    <submittedName>
        <fullName evidence="4">VCBS repeat protein</fullName>
    </submittedName>
</protein>
<dbReference type="InterPro" id="IPR013517">
    <property type="entry name" value="FG-GAP"/>
</dbReference>
<dbReference type="SUPFAM" id="SSF69318">
    <property type="entry name" value="Integrin alpha N-terminal domain"/>
    <property type="match status" value="1"/>
</dbReference>
<sequence>MHSILRTLLLLPLGATSALAEPRFVDESDALPAPHLYTGGWEHFVGGGVAVLDCDGDDRPDLFAAGGAAPAGLFLNRSAPGGPLSFEAGTLPELTGVTGAYPLDIDGDDRLDLFVMRVGANVVLRGLGRCAFEDATEALGIDPGDGWTTAFSATWEGDGLPTLATGDYVDRDDPDGPFGTCADVHLHRPDGARYAPPLVLEPGFCPLSMLFSDWQRSGETMLRVSNDRHYYVREGREQMWRLDPLEELGPEDGFPEQKLWGMGIASRDVTGDGLPEVMLTSMGDQVLMLNQGDGYVAAPFAMGTAAQRPHVGEDGRPSTGWHAEFGDVDNDGLADLLITKGNVDQMPGMAMEDPNNLLMQQPDGTFREASAAAGIATVARSRGGALVDLNADGLLDVVVVNRRAPMELHRNVTPEAGAWLAVDPRQPGGNRRAVGATVEVRTEAGTQAREVTVGGGHAGGSAVPLHFGLGTAEAAEIRVIWPDGTVGRWREAEAGAVLRIERD</sequence>
<dbReference type="InterPro" id="IPR028994">
    <property type="entry name" value="Integrin_alpha_N"/>
</dbReference>
<dbReference type="OrthoDB" id="1488578at2"/>
<feature type="domain" description="ASPIC/UnbV" evidence="3">
    <location>
        <begin position="433"/>
        <end position="497"/>
    </location>
</feature>
<organism evidence="5 7">
    <name type="scientific">Jannaschia seohaensis</name>
    <dbReference type="NCBI Taxonomy" id="475081"/>
    <lineage>
        <taxon>Bacteria</taxon>
        <taxon>Pseudomonadati</taxon>
        <taxon>Pseudomonadota</taxon>
        <taxon>Alphaproteobacteria</taxon>
        <taxon>Rhodobacterales</taxon>
        <taxon>Roseobacteraceae</taxon>
        <taxon>Jannaschia</taxon>
    </lineage>
</organism>
<dbReference type="Pfam" id="PF13517">
    <property type="entry name" value="FG-GAP_3"/>
    <property type="match status" value="2"/>
</dbReference>
<accession>A0A2Y9AUA3</accession>
<gene>
    <name evidence="4" type="ORF">BCF38_104342</name>
    <name evidence="5" type="ORF">SAMN05421539_104342</name>
</gene>
<keyword evidence="6" id="KW-1185">Reference proteome</keyword>
<evidence type="ECO:0000313" key="6">
    <source>
        <dbReference type="Proteomes" id="UP000245839"/>
    </source>
</evidence>
<dbReference type="AlphaFoldDB" id="A0A2Y9AUA3"/>
<reference evidence="5 7" key="1">
    <citation type="submission" date="2016-10" db="EMBL/GenBank/DDBJ databases">
        <authorList>
            <person name="Cai Z."/>
        </authorList>
    </citation>
    <scope>NUCLEOTIDE SEQUENCE [LARGE SCALE GENOMIC DNA]</scope>
    <source>
        <strain evidence="5 7">DSM 25227</strain>
    </source>
</reference>
<dbReference type="PANTHER" id="PTHR16026">
    <property type="entry name" value="CARTILAGE ACIDIC PROTEIN 1"/>
    <property type="match status" value="1"/>
</dbReference>
<evidence type="ECO:0000313" key="7">
    <source>
        <dbReference type="Proteomes" id="UP000251571"/>
    </source>
</evidence>